<evidence type="ECO:0000313" key="6">
    <source>
        <dbReference type="Proteomes" id="UP000142477"/>
    </source>
</evidence>
<dbReference type="EMBL" id="KP728110">
    <property type="protein sequence ID" value="ALA62541.1"/>
    <property type="molecule type" value="Genomic_DNA"/>
</dbReference>
<feature type="domain" description="Poxvirus B22R protein N-terminal" evidence="4">
    <location>
        <begin position="21"/>
        <end position="103"/>
    </location>
</feature>
<proteinExistence type="predicted"/>
<organism evidence="5 6">
    <name type="scientific">Turkeypox virus</name>
    <dbReference type="NCBI Taxonomy" id="336486"/>
    <lineage>
        <taxon>Viruses</taxon>
        <taxon>Varidnaviria</taxon>
        <taxon>Bamfordvirae</taxon>
        <taxon>Nucleocytoviricota</taxon>
        <taxon>Pokkesviricetes</taxon>
        <taxon>Chitovirales</taxon>
        <taxon>Poxviridae</taxon>
        <taxon>Chordopoxvirinae</taxon>
        <taxon>Avipoxvirus</taxon>
        <taxon>Avipoxvirus turkeypox</taxon>
    </lineage>
</organism>
<evidence type="ECO:0000256" key="1">
    <source>
        <dbReference type="SAM" id="MobiDB-lite"/>
    </source>
</evidence>
<dbReference type="KEGG" id="vg:26122857"/>
<accession>A0A0M3ZJS0</accession>
<sequence length="1810" mass="206909">MDTRHILVILSLFVGLSASYQTCARKAAMYHDVEPGNIYYNYESPAYYKAINDMDIKRIKTTELLSLFNWTLIKDEITNNFIRLCEKDTNIFVYNYSIELKVYANNTILDTNTTSKILSKVMGDFNETLLWDEIVNINSTSGTIKEGYFLHYENCNGLKAERFKYTILDRDNERIIELNLTGRFYSLSYQYVESNVTVECIEKYLEDYELDNNITVDITVINACRECSIDFMTDIVGLPYSFKSVAISAGLKNLNDSNTIYMFFRCMILSGDPHCLEYLSMSSFNYNSPFTNNNTYRYKRDLNSDKILDCKYLTYGTTNFNKCSVLSRNRNIRSPVITRYNSINSKSLMDHAKEFLGIQQIIPPGVSHIQLGIKGYDEKSIGDINLYNSVKDKVKDTIVKLLPSINGNSLKEIYIKLLSINNITFHEKDNIFSGIIKETIQQKKDSMIHLLSLLLKENIKKDNYMYTVVYNTVNESGDPEIFVNRLSSSIRNMKFRSVNFSHIDAGEDVGMSSSHNNDMDEIDKAEKNSRIILTKYSDAGVLPDIKDFINELLEYKHSSKNIEESYREIDIVRVNKAGNSILNGIDTSAVIAIPRKDSISRSNWVRVNDDNIVTRRKWIDTEYYNANMPSRREPMTLRRSGRCKRQTGAVCGMIGSQSHTMGSYYEFPRYPSVSSRRNSDTSSSSSSSSSSSRRNSDTSSVSSRRNSDTSSSSSSSAHNTNNRPGIDGISVDNVFLQSSSMFARRISERTRVSSSLKSIVTLYDKAVLMDTITSIIGNMETQRQARRDVIEKRDKLSKEQKVFDSIYSVLTTLGSSLSSAGVVLGPKAMFAGIGITAIAGIIDTIKDVYYLHSNKEPDIDPLVETFETYAKYISNNDRAGTRKCLMPGNELTIYMTYRNDSSFKPSVEKLNGLFLDTIDSEIKYLNTSNIVLDYHLKLVCPIGVLRSLDVDITSYSRKYKTSTDGITYYKIQRLATLLSKVKTVRFTCGKDVALTLRPFEIPLNEMQLLKMTTPGEPASTKNMPSNVCDLYPFKKFFLRVNGCPYDHSQVSIVYTTCSILLRMSTWDADRNRWVLQNPFMQEGPNKQLFIFSKYDFADTVLEPNRISAHSSFCVDKQSNKCYWSEPMPLENVNQCASRVRKLYIKIGLFGDNGYTSFVMSCPFGSTPVYISDDGSSKLIELPFDDYRTTKLFGSDVPITARLFCVNNIDKRFKSDIIVLDINKSFNDLPISLVTYEGKDRLFREVARHMPHRSRLCDSRVHCRYGGVKFYDPKIILEVIHGNQLSFREVYDQADITLQNLQLSKLFYPTPIDITIPVSRLGDAYLDPEMFWKDAKNKYRTYSAIAIGIIPCNIKQESIKIGKAIVTLGYFQSLEETYGDGNMYYFKPIDGSKVGCAANLDLKTKEVSLKCKPYTIPRLSLENYEGMCFIVTTSKDHCGTKDDSIKKYGYTNVMATRRRPCLDDVGKFDRVLDSGHYCFYNVYTGYYPEYSACTSFILVYYMQKWIEKEMLSDPPYIFDYTYSESNEYIDSSLSNKLNELYIKYNELIDYTDRSLSKSINRLANALTDKGREISSVTIDSDILETAYEADKETALQIQDDIKDTVRDIVMFTLTDKQLSDILDAENSVKCCIIDVYNRRVIKYYLLEKYICGNIEDYTFLDTEGKKYIAVNNTLLSYDYLNTSKSPVVTCFEPNIISLDTDDAKKDVEDIILYNSIVDGINEILDGVDRNITLAIISDEVKAREYDEEHRNNKIIMAVLVVMVTMLLVICGTGCIHRNRNINRYYIIRKVKDAENKMEDLEVKNISNRGID</sequence>
<dbReference type="RefSeq" id="YP_009177188.1">
    <property type="nucleotide sequence ID" value="NC_028238.1"/>
</dbReference>
<protein>
    <submittedName>
        <fullName evidence="5">Variola B22R family protein</fullName>
    </submittedName>
</protein>
<feature type="domain" description="Poxvirus B22R protein C-terminal" evidence="3">
    <location>
        <begin position="800"/>
        <end position="995"/>
    </location>
</feature>
<dbReference type="Pfam" id="PF13169">
    <property type="entry name" value="Poxvirus_B22R_N"/>
    <property type="match status" value="1"/>
</dbReference>
<dbReference type="InterPro" id="IPR025128">
    <property type="entry name" value="Poxvirus_B22R_C_dom"/>
</dbReference>
<dbReference type="Proteomes" id="UP000142477">
    <property type="component" value="Segment"/>
</dbReference>
<reference evidence="5 6" key="1">
    <citation type="journal article" date="2015" name="Infect. Genet. Evol.">
        <title>Unique genomic organization of a novel Avipoxvirus detected in turkey (Meleagris gallopavo).</title>
        <authorList>
            <person name="Banyai K."/>
            <person name="Palya V."/>
            <person name="Denes B."/>
            <person name="Glavits R."/>
            <person name="Ivanics E."/>
            <person name="Horvath B."/>
            <person name="Farkas S.L."/>
            <person name="Marton S."/>
            <person name="Balint A."/>
            <person name="Gyuranecz M."/>
            <person name="Erdelyi K."/>
            <person name="Dan A."/>
        </authorList>
    </citation>
    <scope>NUCLEOTIDE SEQUENCE [LARGE SCALE GENOMIC DNA]</scope>
    <source>
        <strain evidence="5 6">TKPV-HU1124/2011</strain>
    </source>
</reference>
<dbReference type="Pfam" id="PF13168">
    <property type="entry name" value="Poxvirus_B22R_C"/>
    <property type="match status" value="1"/>
</dbReference>
<evidence type="ECO:0000313" key="5">
    <source>
        <dbReference type="EMBL" id="ALA62541.1"/>
    </source>
</evidence>
<dbReference type="Pfam" id="PF04395">
    <property type="entry name" value="Poxvirus_B22R"/>
    <property type="match status" value="1"/>
</dbReference>
<feature type="transmembrane region" description="Helical" evidence="2">
    <location>
        <begin position="1753"/>
        <end position="1774"/>
    </location>
</feature>
<dbReference type="InterPro" id="IPR025133">
    <property type="entry name" value="Poxvirus_B22R_N_dom"/>
</dbReference>
<evidence type="ECO:0000259" key="4">
    <source>
        <dbReference type="Pfam" id="PF13169"/>
    </source>
</evidence>
<keyword evidence="6" id="KW-1185">Reference proteome</keyword>
<feature type="compositionally biased region" description="Low complexity" evidence="1">
    <location>
        <begin position="672"/>
        <end position="716"/>
    </location>
</feature>
<name>A0A0M3ZJS0_9POXV</name>
<evidence type="ECO:0000259" key="3">
    <source>
        <dbReference type="Pfam" id="PF13168"/>
    </source>
</evidence>
<dbReference type="InterPro" id="IPR007490">
    <property type="entry name" value="Poxvirus_B22"/>
</dbReference>
<dbReference type="GeneID" id="26122857"/>
<keyword evidence="2" id="KW-0472">Membrane</keyword>
<keyword evidence="2" id="KW-0812">Transmembrane</keyword>
<evidence type="ECO:0000256" key="2">
    <source>
        <dbReference type="SAM" id="Phobius"/>
    </source>
</evidence>
<keyword evidence="2" id="KW-1133">Transmembrane helix</keyword>
<feature type="region of interest" description="Disordered" evidence="1">
    <location>
        <begin position="671"/>
        <end position="728"/>
    </location>
</feature>